<evidence type="ECO:0000313" key="22">
    <source>
        <dbReference type="EMBL" id="AOW20347.1"/>
    </source>
</evidence>
<keyword evidence="15" id="KW-0314">Glutamate biosynthesis</keyword>
<proteinExistence type="inferred from homology"/>
<dbReference type="STRING" id="1850246.LPB138_06490"/>
<comment type="cofactor">
    <cofactor evidence="3">
        <name>FAD</name>
        <dbReference type="ChEBI" id="CHEBI:57692"/>
    </cofactor>
</comment>
<evidence type="ECO:0000256" key="3">
    <source>
        <dbReference type="ARBA" id="ARBA00001974"/>
    </source>
</evidence>
<dbReference type="Pfam" id="PF00310">
    <property type="entry name" value="GATase_2"/>
    <property type="match status" value="1"/>
</dbReference>
<comment type="pathway">
    <text evidence="17">Amino-acid biosynthesis; L-glutamate biosynthesis via GLT pathway; L-glutamate from 2-oxoglutarate and L-glutamine (NADP(+) route): step 1/1.</text>
</comment>
<dbReference type="CDD" id="cd00713">
    <property type="entry name" value="GltS"/>
    <property type="match status" value="1"/>
</dbReference>
<dbReference type="GO" id="GO:0004355">
    <property type="term" value="F:glutamate synthase (NADPH) activity"/>
    <property type="evidence" value="ECO:0007669"/>
    <property type="project" value="UniProtKB-EC"/>
</dbReference>
<dbReference type="OrthoDB" id="9758182at2"/>
<gene>
    <name evidence="22" type="ORF">LPB138_06490</name>
</gene>
<keyword evidence="8" id="KW-0288">FMN</keyword>
<keyword evidence="14" id="KW-0411">Iron-sulfur</keyword>
<keyword evidence="12" id="KW-0560">Oxidoreductase</keyword>
<feature type="domain" description="Glutamine amidotransferase type-2" evidence="21">
    <location>
        <begin position="17"/>
        <end position="413"/>
    </location>
</feature>
<reference evidence="22 23" key="1">
    <citation type="submission" date="2016-10" db="EMBL/GenBank/DDBJ databases">
        <title>Lutibacter sp. LPB0138, isolated from marine gastropod.</title>
        <authorList>
            <person name="Kim E."/>
            <person name="Yi H."/>
        </authorList>
    </citation>
    <scope>NUCLEOTIDE SEQUENCE [LARGE SCALE GENOMIC DNA]</scope>
    <source>
        <strain evidence="22 23">LPB0138</strain>
    </source>
</reference>
<dbReference type="CDD" id="cd02808">
    <property type="entry name" value="GltS_FMN"/>
    <property type="match status" value="1"/>
</dbReference>
<dbReference type="GO" id="GO:0046872">
    <property type="term" value="F:metal ion binding"/>
    <property type="evidence" value="ECO:0007669"/>
    <property type="project" value="UniProtKB-KW"/>
</dbReference>
<evidence type="ECO:0000256" key="12">
    <source>
        <dbReference type="ARBA" id="ARBA00023002"/>
    </source>
</evidence>
<dbReference type="FunFam" id="2.160.20.60:FF:000001">
    <property type="entry name" value="Glutamate synthase, large subunit"/>
    <property type="match status" value="1"/>
</dbReference>
<evidence type="ECO:0000256" key="14">
    <source>
        <dbReference type="ARBA" id="ARBA00023014"/>
    </source>
</evidence>
<dbReference type="CDD" id="cd00982">
    <property type="entry name" value="gltB_C"/>
    <property type="match status" value="1"/>
</dbReference>
<comment type="similarity">
    <text evidence="4">Belongs to the glutamate synthase family.</text>
</comment>
<dbReference type="Pfam" id="PF04898">
    <property type="entry name" value="Glu_syn_central"/>
    <property type="match status" value="1"/>
</dbReference>
<dbReference type="FunFam" id="3.60.20.10:FF:000001">
    <property type="entry name" value="Glutamate synthase, large subunit"/>
    <property type="match status" value="1"/>
</dbReference>
<evidence type="ECO:0000256" key="18">
    <source>
        <dbReference type="ARBA" id="ARBA00048151"/>
    </source>
</evidence>
<dbReference type="PANTHER" id="PTHR11938">
    <property type="entry name" value="FAD NADPH DEHYDROGENASE/OXIDOREDUCTASE"/>
    <property type="match status" value="1"/>
</dbReference>
<dbReference type="PANTHER" id="PTHR11938:SF133">
    <property type="entry name" value="GLUTAMATE SYNTHASE (NADH)"/>
    <property type="match status" value="1"/>
</dbReference>
<evidence type="ECO:0000256" key="13">
    <source>
        <dbReference type="ARBA" id="ARBA00023004"/>
    </source>
</evidence>
<evidence type="ECO:0000256" key="20">
    <source>
        <dbReference type="ARBA" id="ARBA00079921"/>
    </source>
</evidence>
<dbReference type="KEGG" id="lul:LPB138_06490"/>
<dbReference type="EC" id="1.4.1.13" evidence="5"/>
<evidence type="ECO:0000256" key="6">
    <source>
        <dbReference type="ARBA" id="ARBA00022605"/>
    </source>
</evidence>
<dbReference type="InterPro" id="IPR017932">
    <property type="entry name" value="GATase_2_dom"/>
</dbReference>
<dbReference type="SUPFAM" id="SSF51395">
    <property type="entry name" value="FMN-linked oxidoreductases"/>
    <property type="match status" value="1"/>
</dbReference>
<dbReference type="Pfam" id="PF01645">
    <property type="entry name" value="Glu_synthase"/>
    <property type="match status" value="1"/>
</dbReference>
<dbReference type="NCBIfam" id="NF008730">
    <property type="entry name" value="PRK11750.1"/>
    <property type="match status" value="1"/>
</dbReference>
<evidence type="ECO:0000256" key="17">
    <source>
        <dbReference type="ARBA" id="ARBA00037898"/>
    </source>
</evidence>
<dbReference type="GO" id="GO:0019676">
    <property type="term" value="P:ammonia assimilation cycle"/>
    <property type="evidence" value="ECO:0007669"/>
    <property type="project" value="TreeGrafter"/>
</dbReference>
<keyword evidence="9" id="KW-0479">Metal-binding</keyword>
<dbReference type="Gene3D" id="3.20.20.70">
    <property type="entry name" value="Aldolase class I"/>
    <property type="match status" value="2"/>
</dbReference>
<keyword evidence="11" id="KW-0315">Glutamine amidotransferase</keyword>
<dbReference type="PROSITE" id="PS51278">
    <property type="entry name" value="GATASE_TYPE_2"/>
    <property type="match status" value="1"/>
</dbReference>
<dbReference type="FunFam" id="3.20.20.70:FF:000053">
    <property type="entry name" value="Glutamate synthase large subunit"/>
    <property type="match status" value="1"/>
</dbReference>
<dbReference type="InterPro" id="IPR036485">
    <property type="entry name" value="Glu_synth_asu_C_sf"/>
</dbReference>
<evidence type="ECO:0000256" key="19">
    <source>
        <dbReference type="ARBA" id="ARBA00072108"/>
    </source>
</evidence>
<dbReference type="InterPro" id="IPR050711">
    <property type="entry name" value="ET-N_metabolism_enzyme"/>
</dbReference>
<organism evidence="22 23">
    <name type="scientific">Urechidicola croceus</name>
    <dbReference type="NCBI Taxonomy" id="1850246"/>
    <lineage>
        <taxon>Bacteria</taxon>
        <taxon>Pseudomonadati</taxon>
        <taxon>Bacteroidota</taxon>
        <taxon>Flavobacteriia</taxon>
        <taxon>Flavobacteriales</taxon>
        <taxon>Flavobacteriaceae</taxon>
        <taxon>Urechidicola</taxon>
    </lineage>
</organism>
<keyword evidence="6" id="KW-0028">Amino-acid biosynthesis</keyword>
<sequence length="1503" mass="166864">MIKKQGLYLPEYEHDNCGAGFICNLKGEKSNKIIHQALEILIKLEHRGAVSSDGRTGDGAGILIDIPHEYFNRVCDFELPKPKEYAVGMVFLPKNVNQYNYCVETFENEIKKQGLEVLGWRKVPIDTSNLGEIAAKTEPKIKQIFVGKNGLDINDHQFNAKLFAARKIAEHTIANSKMSQSHYFYLASFSITTIIYKGLLVPEDIGRYYMDLIEPDLVTRLALVHQRFSTNTFPAWELAQPFRYMCHNGEINTLRGNVSRMRAREELMSSIYFGEDLKKISPIIRDGKSDSASMDMVVELLLMTGRSLPEVMMMMVPEAWEKHATMSDDKKAFYEYNSCIMEPWDGPASVPFTDGNYIGALLDRNGLRPSRYTVTKNGNVVMSSEIGVLHIKPENVVKHGRLEPGKMFLVDMNEGRIIEDEEIKKRVVSKNPYRKWVSDHTLPLAKVPYTGNKCPNETTKYKTRQRLFGYTIEDINTIITPMAVNAKEALGSMGTDTPLAVLSDKPQLLYNYFKQLFAQVTNPPLDGIREEIITDISLAIGEDRNIFDVIPEQAKKLRIQNPVISNDDLDKLKNIDHPDFKSSMVTILYPIEKGLNGLENALDNILIEVEQAVINGANIIILSDRGADKDNAPIPALLACSYVHHSLNKKGKRSKFGIVIESAEPREPHHFAALFGYGASAINPYMVNEIIRTQVNEGTVQGIDAEKAVQNFNKAIGKGILKIMNKIGISTLHSYRASQIFEILGLSSKFSKKYFPYTASRIEGIGLYEIELEIAKRYKNAFPKTDIDANLELNIGGDYRWRRNGEKHMFNPTTVSKLQQAVREKSKDAYKIYTDAINEQSKNLMTLRGLFEFNNLDPINIDEVEPWTEIVKRFKTGAMSYGSISAEAHENLAIAMNKIGGKSNSGEGGENVKRFTKEANGDWKNSAIKQVASGRFGVTSNYLTNAKEIQIKMAQGAKPGEGGQLPGEKVYPWIAEVRNSTPYVGLISPPPHHDIYSIEDLAQLIYDLKNANREARINVKLVSEVGVGTIAAGVAKAKADVILVSGYDGGTGASPLTSLKHCGLPWELGIAEAQQTLVLNNLRSRIILECDGQLKTGRDVAIACLLGAEEFGFATAPLVASGCIMMRACHLNTCPVGIATQDPELRKNFKGTPEHVINFMYFVAEELRQIMAQLGFRTIKEMVGQTKKINANPAIEHYKAQGIDLSAILHQPKMEGKKNLSNSEKQNHNLENVLDMTILNDATAAINNKKVKNLNYDIQNTDRSVGAIVSNEISKIHGAEGLPENTLNLTFKGSAGQSFGAFATKGLTMIVDGETNDYLGKGLSGAKIIVKKPKEATFIAEDNIITGNVSFYGAVKGEAYINGIAGERFCVRNSGITAVVEGIGDHGCEYMTGGKVVILGETGRNFAAGMSGGIAYVFDKDNKFANGLCNTEMVDLVTLNQEDEAELKELITKHQKYTESTLATKILNNWENHLKDFIKVYPTDYKNALERIAREKQEAQLTA</sequence>
<dbReference type="Gene3D" id="2.160.20.60">
    <property type="entry name" value="Glutamate synthase, alpha subunit, C-terminal domain"/>
    <property type="match status" value="1"/>
</dbReference>
<dbReference type="InterPro" id="IPR002489">
    <property type="entry name" value="Glu_synth_asu_C"/>
</dbReference>
<evidence type="ECO:0000256" key="4">
    <source>
        <dbReference type="ARBA" id="ARBA00009716"/>
    </source>
</evidence>
<dbReference type="EMBL" id="CP017478">
    <property type="protein sequence ID" value="AOW20347.1"/>
    <property type="molecule type" value="Genomic_DNA"/>
</dbReference>
<evidence type="ECO:0000256" key="7">
    <source>
        <dbReference type="ARBA" id="ARBA00022630"/>
    </source>
</evidence>
<dbReference type="RefSeq" id="WP_070236485.1">
    <property type="nucleotide sequence ID" value="NZ_CP017478.1"/>
</dbReference>
<name>A0A1D8P716_9FLAO</name>
<keyword evidence="16" id="KW-0003">3Fe-4S</keyword>
<comment type="cofactor">
    <cofactor evidence="1">
        <name>FMN</name>
        <dbReference type="ChEBI" id="CHEBI:58210"/>
    </cofactor>
</comment>
<dbReference type="GO" id="GO:0051538">
    <property type="term" value="F:3 iron, 4 sulfur cluster binding"/>
    <property type="evidence" value="ECO:0007669"/>
    <property type="project" value="UniProtKB-KW"/>
</dbReference>
<comment type="cofactor">
    <cofactor evidence="2">
        <name>[3Fe-4S] cluster</name>
        <dbReference type="ChEBI" id="CHEBI:21137"/>
    </cofactor>
</comment>
<keyword evidence="10" id="KW-0274">FAD</keyword>
<keyword evidence="13" id="KW-0408">Iron</keyword>
<keyword evidence="7" id="KW-0285">Flavoprotein</keyword>
<protein>
    <recommendedName>
        <fullName evidence="19">Glutamate synthase [NADPH] large chain</fullName>
        <ecNumber evidence="5">1.4.1.13</ecNumber>
    </recommendedName>
    <alternativeName>
        <fullName evidence="20">Glutamate synthase subunit alpha</fullName>
    </alternativeName>
</protein>
<evidence type="ECO:0000256" key="10">
    <source>
        <dbReference type="ARBA" id="ARBA00022827"/>
    </source>
</evidence>
<dbReference type="FunFam" id="3.20.20.70:FF:000031">
    <property type="entry name" value="Glutamate synthase 1 [NADH]"/>
    <property type="match status" value="1"/>
</dbReference>
<evidence type="ECO:0000256" key="8">
    <source>
        <dbReference type="ARBA" id="ARBA00022643"/>
    </source>
</evidence>
<evidence type="ECO:0000259" key="21">
    <source>
        <dbReference type="PROSITE" id="PS51278"/>
    </source>
</evidence>
<keyword evidence="23" id="KW-1185">Reference proteome</keyword>
<evidence type="ECO:0000256" key="2">
    <source>
        <dbReference type="ARBA" id="ARBA00001927"/>
    </source>
</evidence>
<evidence type="ECO:0000256" key="15">
    <source>
        <dbReference type="ARBA" id="ARBA00023164"/>
    </source>
</evidence>
<evidence type="ECO:0000256" key="9">
    <source>
        <dbReference type="ARBA" id="ARBA00022723"/>
    </source>
</evidence>
<dbReference type="InterPro" id="IPR002932">
    <property type="entry name" value="Glu_synthdom"/>
</dbReference>
<dbReference type="Pfam" id="PF01493">
    <property type="entry name" value="GXGXG"/>
    <property type="match status" value="1"/>
</dbReference>
<dbReference type="Gene3D" id="3.60.20.10">
    <property type="entry name" value="Glutamine Phosphoribosylpyrophosphate, subunit 1, domain 1"/>
    <property type="match status" value="1"/>
</dbReference>
<dbReference type="GO" id="GO:0006537">
    <property type="term" value="P:glutamate biosynthetic process"/>
    <property type="evidence" value="ECO:0007669"/>
    <property type="project" value="UniProtKB-KW"/>
</dbReference>
<evidence type="ECO:0000256" key="16">
    <source>
        <dbReference type="ARBA" id="ARBA00023291"/>
    </source>
</evidence>
<dbReference type="InterPro" id="IPR029055">
    <property type="entry name" value="Ntn_hydrolases_N"/>
</dbReference>
<dbReference type="SUPFAM" id="SSF69336">
    <property type="entry name" value="Alpha subunit of glutamate synthase, C-terminal domain"/>
    <property type="match status" value="1"/>
</dbReference>
<dbReference type="SUPFAM" id="SSF56235">
    <property type="entry name" value="N-terminal nucleophile aminohydrolases (Ntn hydrolases)"/>
    <property type="match status" value="1"/>
</dbReference>
<evidence type="ECO:0000313" key="23">
    <source>
        <dbReference type="Proteomes" id="UP000176050"/>
    </source>
</evidence>
<accession>A0A1D8P716</accession>
<dbReference type="InterPro" id="IPR006982">
    <property type="entry name" value="Glu_synth_centr_N"/>
</dbReference>
<dbReference type="Proteomes" id="UP000176050">
    <property type="component" value="Chromosome"/>
</dbReference>
<evidence type="ECO:0000256" key="5">
    <source>
        <dbReference type="ARBA" id="ARBA00012079"/>
    </source>
</evidence>
<comment type="catalytic activity">
    <reaction evidence="18">
        <text>2 L-glutamate + NADP(+) = L-glutamine + 2-oxoglutarate + NADPH + H(+)</text>
        <dbReference type="Rhea" id="RHEA:15501"/>
        <dbReference type="ChEBI" id="CHEBI:15378"/>
        <dbReference type="ChEBI" id="CHEBI:16810"/>
        <dbReference type="ChEBI" id="CHEBI:29985"/>
        <dbReference type="ChEBI" id="CHEBI:57783"/>
        <dbReference type="ChEBI" id="CHEBI:58349"/>
        <dbReference type="ChEBI" id="CHEBI:58359"/>
        <dbReference type="EC" id="1.4.1.13"/>
    </reaction>
</comment>
<evidence type="ECO:0000256" key="1">
    <source>
        <dbReference type="ARBA" id="ARBA00001917"/>
    </source>
</evidence>
<dbReference type="InterPro" id="IPR013785">
    <property type="entry name" value="Aldolase_TIM"/>
</dbReference>
<evidence type="ECO:0000256" key="11">
    <source>
        <dbReference type="ARBA" id="ARBA00022962"/>
    </source>
</evidence>